<keyword evidence="2" id="KW-0472">Membrane</keyword>
<dbReference type="InterPro" id="IPR036465">
    <property type="entry name" value="vWFA_dom_sf"/>
</dbReference>
<dbReference type="Gene3D" id="3.40.50.410">
    <property type="entry name" value="von Willebrand factor, type A domain"/>
    <property type="match status" value="1"/>
</dbReference>
<organism evidence="4 5">
    <name type="scientific">Agromyces mediolanus</name>
    <name type="common">Corynebacterium mediolanum</name>
    <dbReference type="NCBI Taxonomy" id="41986"/>
    <lineage>
        <taxon>Bacteria</taxon>
        <taxon>Bacillati</taxon>
        <taxon>Actinomycetota</taxon>
        <taxon>Actinomycetes</taxon>
        <taxon>Micrococcales</taxon>
        <taxon>Microbacteriaceae</taxon>
        <taxon>Agromyces</taxon>
    </lineage>
</organism>
<dbReference type="SMART" id="SM00327">
    <property type="entry name" value="VWA"/>
    <property type="match status" value="1"/>
</dbReference>
<evidence type="ECO:0000256" key="1">
    <source>
        <dbReference type="SAM" id="MobiDB-lite"/>
    </source>
</evidence>
<feature type="compositionally biased region" description="Basic and acidic residues" evidence="1">
    <location>
        <begin position="1"/>
        <end position="26"/>
    </location>
</feature>
<evidence type="ECO:0000259" key="3">
    <source>
        <dbReference type="PROSITE" id="PS50234"/>
    </source>
</evidence>
<reference evidence="4" key="1">
    <citation type="journal article" date="2014" name="Int. J. Syst. Evol. Microbiol.">
        <title>Complete genome sequence of Corynebacterium casei LMG S-19264T (=DSM 44701T), isolated from a smear-ripened cheese.</title>
        <authorList>
            <consortium name="US DOE Joint Genome Institute (JGI-PGF)"/>
            <person name="Walter F."/>
            <person name="Albersmeier A."/>
            <person name="Kalinowski J."/>
            <person name="Ruckert C."/>
        </authorList>
    </citation>
    <scope>NUCLEOTIDE SEQUENCE</scope>
    <source>
        <strain evidence="4">JCM 3346</strain>
    </source>
</reference>
<protein>
    <recommendedName>
        <fullName evidence="3">VWFA domain-containing protein</fullName>
    </recommendedName>
</protein>
<keyword evidence="2" id="KW-1133">Transmembrane helix</keyword>
<evidence type="ECO:0000313" key="5">
    <source>
        <dbReference type="Proteomes" id="UP000610303"/>
    </source>
</evidence>
<keyword evidence="5" id="KW-1185">Reference proteome</keyword>
<keyword evidence="2" id="KW-0812">Transmembrane</keyword>
<evidence type="ECO:0000313" key="4">
    <source>
        <dbReference type="EMBL" id="GGR21804.1"/>
    </source>
</evidence>
<gene>
    <name evidence="4" type="ORF">GCM10010196_14180</name>
</gene>
<dbReference type="AlphaFoldDB" id="A0A918CG03"/>
<evidence type="ECO:0000256" key="2">
    <source>
        <dbReference type="SAM" id="Phobius"/>
    </source>
</evidence>
<name>A0A918CG03_AGRME</name>
<dbReference type="SUPFAM" id="SSF53300">
    <property type="entry name" value="vWA-like"/>
    <property type="match status" value="1"/>
</dbReference>
<dbReference type="InterPro" id="IPR002035">
    <property type="entry name" value="VWF_A"/>
</dbReference>
<dbReference type="RefSeq" id="WP_189084546.1">
    <property type="nucleotide sequence ID" value="NZ_BMRJ01000001.1"/>
</dbReference>
<dbReference type="Pfam" id="PF00092">
    <property type="entry name" value="VWA"/>
    <property type="match status" value="1"/>
</dbReference>
<feature type="region of interest" description="Disordered" evidence="1">
    <location>
        <begin position="1"/>
        <end position="31"/>
    </location>
</feature>
<accession>A0A918CG03</accession>
<dbReference type="PROSITE" id="PS50234">
    <property type="entry name" value="VWFA"/>
    <property type="match status" value="1"/>
</dbReference>
<feature type="transmembrane region" description="Helical" evidence="2">
    <location>
        <begin position="35"/>
        <end position="54"/>
    </location>
</feature>
<feature type="domain" description="VWFA" evidence="3">
    <location>
        <begin position="384"/>
        <end position="576"/>
    </location>
</feature>
<dbReference type="EMBL" id="BMRJ01000001">
    <property type="protein sequence ID" value="GGR21804.1"/>
    <property type="molecule type" value="Genomic_DNA"/>
</dbReference>
<proteinExistence type="predicted"/>
<sequence length="586" mass="59948">MGRHSDPVPEPGTRSRRDARHAERRSAGTPRRRRALIAGGVAVLLVATGGALWAGGVIAPPASPAAAEGCPTPRAIVVVADPSIAGAARETAKRLGADADACLAAEVVSQDSADTAAALAAGTFTGDAWIPDSSVWVARLGALAQAFGRQAPVLDSQGSVAVSPIVLATPSAAADALPVEPSWSAIRDRTLTALLPDPEASAASLAALSAVQAVSAPEEPRQLAAAMLALGRVIPASADAAISSAAAGSVVVMSESEVARHNRDRPAQLLIASYPADGTVVLDYPFVRVPAPAGSGSADAIEAAHADTATGIVDFEAALRAEAGPLLHAGLRRPDGSGTITTSGVSAELPFPGTVLETALAADSLGAGQLELLRQWGVMTLRSRMLAVIDVSGSMADPAGDGLRRIDLFQRAAGGALAQFSGEVQLGVWVFSTARDGERDWEELAPIAPLADEGHTAQVMGVVASLPDRLGGATGLYDTTLAAVDRVREGYDPKKMNSVLLITDGRNEDEGGLELDQLLSQLAARQDPERPVPVIMVGFGPDTDLEAMQRIAEVTGGAAYSATRPEDLGIVLVDALSQRACRPDCG</sequence>
<dbReference type="Proteomes" id="UP000610303">
    <property type="component" value="Unassembled WGS sequence"/>
</dbReference>
<comment type="caution">
    <text evidence="4">The sequence shown here is derived from an EMBL/GenBank/DDBJ whole genome shotgun (WGS) entry which is preliminary data.</text>
</comment>
<reference evidence="4" key="2">
    <citation type="submission" date="2020-09" db="EMBL/GenBank/DDBJ databases">
        <authorList>
            <person name="Sun Q."/>
            <person name="Ohkuma M."/>
        </authorList>
    </citation>
    <scope>NUCLEOTIDE SEQUENCE</scope>
    <source>
        <strain evidence="4">JCM 3346</strain>
    </source>
</reference>